<protein>
    <recommendedName>
        <fullName evidence="8">Esophageal cancer associated protein</fullName>
    </recommendedName>
</protein>
<evidence type="ECO:0000256" key="2">
    <source>
        <dbReference type="ARBA" id="ARBA00010704"/>
    </source>
</evidence>
<evidence type="ECO:0000256" key="1">
    <source>
        <dbReference type="ARBA" id="ARBA00004177"/>
    </source>
</evidence>
<dbReference type="GO" id="GO:0015031">
    <property type="term" value="P:protein transport"/>
    <property type="evidence" value="ECO:0007669"/>
    <property type="project" value="UniProtKB-KW"/>
</dbReference>
<proteinExistence type="inferred from homology"/>
<evidence type="ECO:0000256" key="4">
    <source>
        <dbReference type="ARBA" id="ARBA00022753"/>
    </source>
</evidence>
<evidence type="ECO:0000313" key="6">
    <source>
        <dbReference type="EMBL" id="CAG9805529.1"/>
    </source>
</evidence>
<comment type="subcellular location">
    <subcellularLocation>
        <location evidence="1">Endosome</location>
    </subcellularLocation>
</comment>
<keyword evidence="4" id="KW-0967">Endosome</keyword>
<keyword evidence="5" id="KW-0653">Protein transport</keyword>
<dbReference type="GO" id="GO:0032456">
    <property type="term" value="P:endocytic recycling"/>
    <property type="evidence" value="ECO:0007669"/>
    <property type="project" value="InterPro"/>
</dbReference>
<organism evidence="6 7">
    <name type="scientific">Chironomus riparius</name>
    <dbReference type="NCBI Taxonomy" id="315576"/>
    <lineage>
        <taxon>Eukaryota</taxon>
        <taxon>Metazoa</taxon>
        <taxon>Ecdysozoa</taxon>
        <taxon>Arthropoda</taxon>
        <taxon>Hexapoda</taxon>
        <taxon>Insecta</taxon>
        <taxon>Pterygota</taxon>
        <taxon>Neoptera</taxon>
        <taxon>Endopterygota</taxon>
        <taxon>Diptera</taxon>
        <taxon>Nematocera</taxon>
        <taxon>Chironomoidea</taxon>
        <taxon>Chironomidae</taxon>
        <taxon>Chironominae</taxon>
        <taxon>Chironomus</taxon>
    </lineage>
</organism>
<sequence length="961" mass="110655">MDYKWKYVKLDRNDSRKFFNFVNSNLSHPLREEKTIVFDSKGTKNRLSSSVSSKSSTLDLFDGFDDPLSQFARQELDPLSQMAAENDLNNLIIKKKSALVDTTSAVQSWNSRKAIILNKYTTSEKLSIATSFLGIENVVRSQTTVEKVKHRLEQIDDFQDIHYMQNLTQQEYIGKINQLNAELIEAWKTDQRVKSLKIAIQCSKLLSDATSVMQFYPSKFVLVTDILDIFGKLVYERLKSKSENEKSLPDKFTPDQIPESAKETCLNWFYKISSIRELLPRLYVEMCLVRCYNFINPREIDASLLRISRMIRGIGDPLVGAYARCYLVRIGVTTSKSHEYLKECFADFLSVYHTIFNTGIRAEILKQNIELSVYFSLYAPALDFIVQNYAASATDVQLEEFLTHCKDKKNSSLLLLTILHSFRPEFISSRSVEMVSILAETNNEGITKGSLFRQLGNIVSLFPPPVEQRVLLFNEAWKTISTITNVGDYMACVELWSQYIASNFDIITLNTFFGDVLTRIVQKRAFERYYNELQGLMDKVVSNVIDFHGLLSMDNFLPILDLFQKESIKFEVCKNILEKYKIFCSNDENNFSLVINDPVTINAFMCVSKALNDGVNALTSDDERRHIGNLISFFILRVNFGRDFEQQLTFYVDARGSFANLDIVLHALVNCVNKLSIDTRRIVKGNHTRKTSAFVKACTAYCFITIPSIISITQRLDLYLESGKIALANLCLGQSDASFEAAIHLLSELPKFFEIEGRQRSSETYLQSYVLKFLSLLVLVPDSPEKGVLYLLRLLIDKLNEIEFDSTQQLTTKSTIEMNILDMLCYCAQDTYPYHLQNVISNDQLYGADVKFINEINEISTGLLCDLLQELQRMSERPKQQCQMALDLFERVAMKSDLCDDKMFTLAVNLWNLSIKNRHLLMDGKIHHKIYRHMKAVRGTLRNRNYYQRFDELLNRIEKKL</sequence>
<evidence type="ECO:0008006" key="8">
    <source>
        <dbReference type="Google" id="ProtNLM"/>
    </source>
</evidence>
<keyword evidence="7" id="KW-1185">Reference proteome</keyword>
<dbReference type="AlphaFoldDB" id="A0A9N9RUU6"/>
<comment type="similarity">
    <text evidence="2">Belongs to the VPS35L family.</text>
</comment>
<gene>
    <name evidence="6" type="ORF">CHIRRI_LOCUS8401</name>
</gene>
<evidence type="ECO:0000256" key="5">
    <source>
        <dbReference type="ARBA" id="ARBA00022927"/>
    </source>
</evidence>
<dbReference type="EMBL" id="OU895878">
    <property type="protein sequence ID" value="CAG9805529.1"/>
    <property type="molecule type" value="Genomic_DNA"/>
</dbReference>
<keyword evidence="3" id="KW-0813">Transport</keyword>
<accession>A0A9N9RUU6</accession>
<reference evidence="6" key="2">
    <citation type="submission" date="2022-10" db="EMBL/GenBank/DDBJ databases">
        <authorList>
            <consortium name="ENA_rothamsted_submissions"/>
            <consortium name="culmorum"/>
            <person name="King R."/>
        </authorList>
    </citation>
    <scope>NUCLEOTIDE SEQUENCE</scope>
</reference>
<dbReference type="PANTHER" id="PTHR13673:SF0">
    <property type="entry name" value="VPS35 ENDOSOMAL PROTEIN-SORTING FACTOR-LIKE"/>
    <property type="match status" value="1"/>
</dbReference>
<dbReference type="OrthoDB" id="1734063at2759"/>
<dbReference type="GO" id="GO:0005768">
    <property type="term" value="C:endosome"/>
    <property type="evidence" value="ECO:0007669"/>
    <property type="project" value="UniProtKB-SubCell"/>
</dbReference>
<dbReference type="PANTHER" id="PTHR13673">
    <property type="entry name" value="ESOPHAGEAL CANCER ASSOCIATED PROTEIN"/>
    <property type="match status" value="1"/>
</dbReference>
<dbReference type="Proteomes" id="UP001153620">
    <property type="component" value="Chromosome 2"/>
</dbReference>
<evidence type="ECO:0000256" key="3">
    <source>
        <dbReference type="ARBA" id="ARBA00022448"/>
    </source>
</evidence>
<dbReference type="InterPro" id="IPR029705">
    <property type="entry name" value="VPS35L"/>
</dbReference>
<reference evidence="6" key="1">
    <citation type="submission" date="2022-01" db="EMBL/GenBank/DDBJ databases">
        <authorList>
            <person name="King R."/>
        </authorList>
    </citation>
    <scope>NUCLEOTIDE SEQUENCE</scope>
</reference>
<evidence type="ECO:0000313" key="7">
    <source>
        <dbReference type="Proteomes" id="UP001153620"/>
    </source>
</evidence>
<name>A0A9N9RUU6_9DIPT</name>